<evidence type="ECO:0000313" key="1">
    <source>
        <dbReference type="EMBL" id="ADN16201.1"/>
    </source>
</evidence>
<proteinExistence type="predicted"/>
<protein>
    <submittedName>
        <fullName evidence="1">Host attachment protein</fullName>
    </submittedName>
</protein>
<dbReference type="Pfam" id="PF10116">
    <property type="entry name" value="Host_attach"/>
    <property type="match status" value="1"/>
</dbReference>
<evidence type="ECO:0000313" key="2">
    <source>
        <dbReference type="Proteomes" id="UP000008206"/>
    </source>
</evidence>
<dbReference type="KEGG" id="cyj:Cyan7822_4284"/>
<dbReference type="STRING" id="497965.Cyan7822_4284"/>
<name>E0UA09_GLOV7</name>
<dbReference type="HOGENOM" id="CLU_1625053_0_0_3"/>
<dbReference type="eggNOG" id="COG5622">
    <property type="taxonomic scope" value="Bacteria"/>
</dbReference>
<dbReference type="EMBL" id="CP002198">
    <property type="protein sequence ID" value="ADN16201.1"/>
    <property type="molecule type" value="Genomic_DNA"/>
</dbReference>
<accession>E0UA09</accession>
<sequence length="164" mass="18578">MNQSVVAVLDGTRARFFTLEPAESPEYQSGPNLIERDCLTNTVKETQGKDLWANTKTGRNRGAGSQAHGYDDHRQNHINEFERSFAKEIVNKLIGLSDEYHPQQVVLVAEPKFLGLVREAITPQLPKSLKLQELAKDLCKMKALELHEYLADKQLLPRRKVAAR</sequence>
<dbReference type="OrthoDB" id="329419at2"/>
<dbReference type="InterPro" id="IPR019291">
    <property type="entry name" value="Host_attachment_protein"/>
</dbReference>
<dbReference type="AlphaFoldDB" id="E0UA09"/>
<gene>
    <name evidence="1" type="ordered locus">Cyan7822_4284</name>
</gene>
<keyword evidence="2" id="KW-1185">Reference proteome</keyword>
<organism evidence="1 2">
    <name type="scientific">Gloeothece verrucosa (strain PCC 7822)</name>
    <name type="common">Cyanothece sp. (strain PCC 7822)</name>
    <dbReference type="NCBI Taxonomy" id="497965"/>
    <lineage>
        <taxon>Bacteria</taxon>
        <taxon>Bacillati</taxon>
        <taxon>Cyanobacteriota</taxon>
        <taxon>Cyanophyceae</taxon>
        <taxon>Oscillatoriophycideae</taxon>
        <taxon>Chroococcales</taxon>
        <taxon>Aphanothecaceae</taxon>
        <taxon>Gloeothece</taxon>
        <taxon>Gloeothece verrucosa</taxon>
    </lineage>
</organism>
<reference evidence="2" key="1">
    <citation type="journal article" date="2011" name="MBio">
        <title>Novel metabolic attributes of the genus Cyanothece, comprising a group of unicellular nitrogen-fixing Cyanobacteria.</title>
        <authorList>
            <person name="Bandyopadhyay A."/>
            <person name="Elvitigala T."/>
            <person name="Welsh E."/>
            <person name="Stockel J."/>
            <person name="Liberton M."/>
            <person name="Min H."/>
            <person name="Sherman L.A."/>
            <person name="Pakrasi H.B."/>
        </authorList>
    </citation>
    <scope>NUCLEOTIDE SEQUENCE [LARGE SCALE GENOMIC DNA]</scope>
    <source>
        <strain evidence="2">PCC 7822</strain>
    </source>
</reference>
<dbReference type="RefSeq" id="WP_013324264.1">
    <property type="nucleotide sequence ID" value="NC_014501.1"/>
</dbReference>
<dbReference type="Proteomes" id="UP000008206">
    <property type="component" value="Chromosome"/>
</dbReference>